<keyword evidence="1" id="KW-0802">TPR repeat</keyword>
<dbReference type="Pfam" id="PF13432">
    <property type="entry name" value="TPR_16"/>
    <property type="match status" value="1"/>
</dbReference>
<organism evidence="2">
    <name type="scientific">Thermodesulfatator atlanticus</name>
    <dbReference type="NCBI Taxonomy" id="501497"/>
    <lineage>
        <taxon>Bacteria</taxon>
        <taxon>Pseudomonadati</taxon>
        <taxon>Thermodesulfobacteriota</taxon>
        <taxon>Thermodesulfobacteria</taxon>
        <taxon>Thermodesulfobacteriales</taxon>
        <taxon>Thermodesulfatatoraceae</taxon>
        <taxon>Thermodesulfatator</taxon>
    </lineage>
</organism>
<dbReference type="InterPro" id="IPR011990">
    <property type="entry name" value="TPR-like_helical_dom_sf"/>
</dbReference>
<reference evidence="2" key="1">
    <citation type="journal article" date="2020" name="mSystems">
        <title>Genome- and Community-Level Interaction Insights into Carbon Utilization and Element Cycling Functions of Hydrothermarchaeota in Hydrothermal Sediment.</title>
        <authorList>
            <person name="Zhou Z."/>
            <person name="Liu Y."/>
            <person name="Xu W."/>
            <person name="Pan J."/>
            <person name="Luo Z.H."/>
            <person name="Li M."/>
        </authorList>
    </citation>
    <scope>NUCLEOTIDE SEQUENCE [LARGE SCALE GENOMIC DNA]</scope>
    <source>
        <strain evidence="2">HyVt-533</strain>
    </source>
</reference>
<name>A0A7V5U2Y5_9BACT</name>
<dbReference type="AlphaFoldDB" id="A0A7V5U2Y5"/>
<dbReference type="EMBL" id="DROK01000211">
    <property type="protein sequence ID" value="HHI97634.1"/>
    <property type="molecule type" value="Genomic_DNA"/>
</dbReference>
<dbReference type="Pfam" id="PF13424">
    <property type="entry name" value="TPR_12"/>
    <property type="match status" value="1"/>
</dbReference>
<accession>A0A7V5U2Y5</accession>
<dbReference type="PANTHER" id="PTHR10098">
    <property type="entry name" value="RAPSYN-RELATED"/>
    <property type="match status" value="1"/>
</dbReference>
<feature type="repeat" description="TPR" evidence="1">
    <location>
        <begin position="65"/>
        <end position="98"/>
    </location>
</feature>
<comment type="caution">
    <text evidence="2">The sequence shown here is derived from an EMBL/GenBank/DDBJ whole genome shotgun (WGS) entry which is preliminary data.</text>
</comment>
<dbReference type="SMART" id="SM00028">
    <property type="entry name" value="TPR"/>
    <property type="match status" value="4"/>
</dbReference>
<protein>
    <submittedName>
        <fullName evidence="2">Tetratricopeptide repeat protein</fullName>
    </submittedName>
</protein>
<evidence type="ECO:0000313" key="2">
    <source>
        <dbReference type="EMBL" id="HHI97634.1"/>
    </source>
</evidence>
<dbReference type="SUPFAM" id="SSF48452">
    <property type="entry name" value="TPR-like"/>
    <property type="match status" value="1"/>
</dbReference>
<proteinExistence type="predicted"/>
<sequence>MSEAKEKSQEKKPALSPEEQEILEARKWYQEAQIMWAQGRSLDALSRYEEALKIFLKHKLYKEAANAVEKVGDIHFWRGNFKKALKPYKMALDICEEFGDEIGTAVMAEKIIYTYKKMNEYEKALPYLYRVLELAEKFGDAHRAARMLAGIGDVKLLQGEKETALEAYQLAAKIYRGLGSLEQAKMVEEALARLQDELGSGETAP</sequence>
<dbReference type="Proteomes" id="UP000886101">
    <property type="component" value="Unassembled WGS sequence"/>
</dbReference>
<evidence type="ECO:0000256" key="1">
    <source>
        <dbReference type="PROSITE-ProRule" id="PRU00339"/>
    </source>
</evidence>
<dbReference type="InterPro" id="IPR019734">
    <property type="entry name" value="TPR_rpt"/>
</dbReference>
<gene>
    <name evidence="2" type="ORF">ENJ96_07250</name>
</gene>
<dbReference type="PROSITE" id="PS50005">
    <property type="entry name" value="TPR"/>
    <property type="match status" value="1"/>
</dbReference>
<dbReference type="Gene3D" id="1.25.40.10">
    <property type="entry name" value="Tetratricopeptide repeat domain"/>
    <property type="match status" value="1"/>
</dbReference>